<evidence type="ECO:0000256" key="6">
    <source>
        <dbReference type="ARBA" id="ARBA00022989"/>
    </source>
</evidence>
<feature type="transmembrane region" description="Helical" evidence="8">
    <location>
        <begin position="375"/>
        <end position="398"/>
    </location>
</feature>
<feature type="transmembrane region" description="Helical" evidence="8">
    <location>
        <begin position="247"/>
        <end position="266"/>
    </location>
</feature>
<sequence>MSVFLAVFALLTTLGAGYLLIKGQKPVIVLLLSGFLLIAVSTAVQPDFAILEEDASTGSRWLDVIGMFEDVAGSQLTGVGLIIMAAGGFSTYMNKIGASRALVEILSAPIAKIKHPYMLLIFTYLLGAVLFMFIPSAAGLAILLLVLLVPVLTAAGITPAASAAVIATASAMPMGPASGTSVLAAGTVDLSPVVYFVQNQLIVAIPTFIAISITHYFVQRHYDKKGLETYKPTEMQEADTSEGGPRWYALFLVIPIVLLIIFSPLVNDSIELTTVAAFVMVWLFAMICEMIRHRSFKIAADASTVFFTGMGKMFGGVVALIIAAQIFAEGLTATGAIDMLIDGGEKLGAGMAIMTIVFTLIVGLVTFLTGSGVGAFSAFSGLVPNIANGLGGSAVALITPMEFASGLFRSMSPISGVVIAVAGGVGISPMDVVRRTVLPMAVGVIVMTTFSLILL</sequence>
<keyword evidence="6 8" id="KW-1133">Transmembrane helix</keyword>
<dbReference type="Proteomes" id="UP000245283">
    <property type="component" value="Unassembled WGS sequence"/>
</dbReference>
<evidence type="ECO:0000256" key="7">
    <source>
        <dbReference type="ARBA" id="ARBA00023136"/>
    </source>
</evidence>
<dbReference type="AlphaFoldDB" id="A0A2V1K9Y1"/>
<keyword evidence="4" id="KW-1003">Cell membrane</keyword>
<dbReference type="InterPro" id="IPR018385">
    <property type="entry name" value="C4_dicarb_anaerob_car-like"/>
</dbReference>
<reference evidence="10" key="1">
    <citation type="submission" date="2018-05" db="EMBL/GenBank/DDBJ databases">
        <authorList>
            <person name="Li Y."/>
        </authorList>
    </citation>
    <scope>NUCLEOTIDE SEQUENCE [LARGE SCALE GENOMIC DNA]</scope>
    <source>
        <strain evidence="10">sk1b4</strain>
    </source>
</reference>
<feature type="transmembrane region" description="Helical" evidence="8">
    <location>
        <begin position="140"/>
        <end position="165"/>
    </location>
</feature>
<proteinExistence type="inferred from homology"/>
<evidence type="ECO:0000256" key="3">
    <source>
        <dbReference type="ARBA" id="ARBA00022448"/>
    </source>
</evidence>
<dbReference type="RefSeq" id="WP_109092784.1">
    <property type="nucleotide sequence ID" value="NZ_CAMELQ010000099.1"/>
</dbReference>
<feature type="transmembrane region" description="Helical" evidence="8">
    <location>
        <begin position="437"/>
        <end position="454"/>
    </location>
</feature>
<evidence type="ECO:0000256" key="2">
    <source>
        <dbReference type="ARBA" id="ARBA00005275"/>
    </source>
</evidence>
<dbReference type="EMBL" id="QETB01000001">
    <property type="protein sequence ID" value="PWF27285.1"/>
    <property type="molecule type" value="Genomic_DNA"/>
</dbReference>
<keyword evidence="10" id="KW-1185">Reference proteome</keyword>
<evidence type="ECO:0000256" key="4">
    <source>
        <dbReference type="ARBA" id="ARBA00022475"/>
    </source>
</evidence>
<organism evidence="9 10">
    <name type="scientific">Ancrocorticia populi</name>
    <dbReference type="NCBI Taxonomy" id="2175228"/>
    <lineage>
        <taxon>Bacteria</taxon>
        <taxon>Bacillati</taxon>
        <taxon>Actinomycetota</taxon>
        <taxon>Actinomycetes</taxon>
        <taxon>Actinomycetales</taxon>
        <taxon>Actinomycetaceae</taxon>
        <taxon>Ancrocorticia</taxon>
    </lineage>
</organism>
<evidence type="ECO:0000256" key="8">
    <source>
        <dbReference type="SAM" id="Phobius"/>
    </source>
</evidence>
<dbReference type="Pfam" id="PF03606">
    <property type="entry name" value="DcuC"/>
    <property type="match status" value="1"/>
</dbReference>
<dbReference type="GO" id="GO:0005886">
    <property type="term" value="C:plasma membrane"/>
    <property type="evidence" value="ECO:0007669"/>
    <property type="project" value="UniProtKB-SubCell"/>
</dbReference>
<accession>A0A2V1K9Y1</accession>
<evidence type="ECO:0000313" key="9">
    <source>
        <dbReference type="EMBL" id="PWF27285.1"/>
    </source>
</evidence>
<evidence type="ECO:0000256" key="5">
    <source>
        <dbReference type="ARBA" id="ARBA00022692"/>
    </source>
</evidence>
<evidence type="ECO:0000313" key="10">
    <source>
        <dbReference type="Proteomes" id="UP000245283"/>
    </source>
</evidence>
<dbReference type="GO" id="GO:0015556">
    <property type="term" value="F:C4-dicarboxylate transmembrane transporter activity"/>
    <property type="evidence" value="ECO:0007669"/>
    <property type="project" value="InterPro"/>
</dbReference>
<evidence type="ECO:0000256" key="1">
    <source>
        <dbReference type="ARBA" id="ARBA00004651"/>
    </source>
</evidence>
<comment type="similarity">
    <text evidence="2">Belongs to the DcuC/DcuD transporter (TC 2.A.61) family.</text>
</comment>
<dbReference type="OrthoDB" id="1674075at2"/>
<feature type="transmembrane region" description="Helical" evidence="8">
    <location>
        <begin position="117"/>
        <end position="134"/>
    </location>
</feature>
<gene>
    <name evidence="9" type="ORF">DD236_02525</name>
</gene>
<keyword evidence="5 8" id="KW-0812">Transmembrane</keyword>
<dbReference type="NCBIfam" id="TIGR00771">
    <property type="entry name" value="DcuC"/>
    <property type="match status" value="1"/>
</dbReference>
<feature type="transmembrane region" description="Helical" evidence="8">
    <location>
        <begin position="25"/>
        <end position="44"/>
    </location>
</feature>
<comment type="subcellular location">
    <subcellularLocation>
        <location evidence="1">Cell membrane</location>
        <topology evidence="1">Multi-pass membrane protein</topology>
    </subcellularLocation>
</comment>
<keyword evidence="7 8" id="KW-0472">Membrane</keyword>
<feature type="transmembrane region" description="Helical" evidence="8">
    <location>
        <begin position="272"/>
        <end position="291"/>
    </location>
</feature>
<keyword evidence="3" id="KW-0813">Transport</keyword>
<dbReference type="NCBIfam" id="NF037994">
    <property type="entry name" value="DcuC_1"/>
    <property type="match status" value="1"/>
</dbReference>
<feature type="transmembrane region" description="Helical" evidence="8">
    <location>
        <begin position="410"/>
        <end position="430"/>
    </location>
</feature>
<feature type="transmembrane region" description="Helical" evidence="8">
    <location>
        <begin position="303"/>
        <end position="327"/>
    </location>
</feature>
<feature type="transmembrane region" description="Helical" evidence="8">
    <location>
        <begin position="347"/>
        <end position="368"/>
    </location>
</feature>
<name>A0A2V1K9Y1_9ACTO</name>
<feature type="transmembrane region" description="Helical" evidence="8">
    <location>
        <begin position="201"/>
        <end position="218"/>
    </location>
</feature>
<dbReference type="PANTHER" id="PTHR42002">
    <property type="entry name" value="ANAEROBIC C4-DICARBOXYLATE TRANSPORTER DCUC-RELATED"/>
    <property type="match status" value="1"/>
</dbReference>
<protein>
    <submittedName>
        <fullName evidence="9">C4-dicarboxylate ABC transporter</fullName>
    </submittedName>
</protein>
<dbReference type="InterPro" id="IPR004669">
    <property type="entry name" value="C4_dicarb_anaerob_car"/>
</dbReference>
<comment type="caution">
    <text evidence="9">The sequence shown here is derived from an EMBL/GenBank/DDBJ whole genome shotgun (WGS) entry which is preliminary data.</text>
</comment>
<dbReference type="PANTHER" id="PTHR42002:SF2">
    <property type="entry name" value="ANAEROBIC C4-DICARBOXYLATE TRANSPORTER DCUC-RELATED"/>
    <property type="match status" value="1"/>
</dbReference>